<keyword evidence="3" id="KW-0687">Ribonucleoprotein</keyword>
<dbReference type="RefSeq" id="XP_014150404.1">
    <property type="nucleotide sequence ID" value="XM_014294929.1"/>
</dbReference>
<dbReference type="Proteomes" id="UP000054560">
    <property type="component" value="Unassembled WGS sequence"/>
</dbReference>
<gene>
    <name evidence="4" type="ORF">SARC_10998</name>
</gene>
<organism evidence="4 5">
    <name type="scientific">Sphaeroforma arctica JP610</name>
    <dbReference type="NCBI Taxonomy" id="667725"/>
    <lineage>
        <taxon>Eukaryota</taxon>
        <taxon>Ichthyosporea</taxon>
        <taxon>Ichthyophonida</taxon>
        <taxon>Sphaeroforma</taxon>
    </lineage>
</organism>
<reference evidence="4 5" key="1">
    <citation type="submission" date="2011-02" db="EMBL/GenBank/DDBJ databases">
        <title>The Genome Sequence of Sphaeroforma arctica JP610.</title>
        <authorList>
            <consortium name="The Broad Institute Genome Sequencing Platform"/>
            <person name="Russ C."/>
            <person name="Cuomo C."/>
            <person name="Young S.K."/>
            <person name="Zeng Q."/>
            <person name="Gargeya S."/>
            <person name="Alvarado L."/>
            <person name="Berlin A."/>
            <person name="Chapman S.B."/>
            <person name="Chen Z."/>
            <person name="Freedman E."/>
            <person name="Gellesch M."/>
            <person name="Goldberg J."/>
            <person name="Griggs A."/>
            <person name="Gujja S."/>
            <person name="Heilman E."/>
            <person name="Heiman D."/>
            <person name="Howarth C."/>
            <person name="Mehta T."/>
            <person name="Neiman D."/>
            <person name="Pearson M."/>
            <person name="Roberts A."/>
            <person name="Saif S."/>
            <person name="Shea T."/>
            <person name="Shenoy N."/>
            <person name="Sisk P."/>
            <person name="Stolte C."/>
            <person name="Sykes S."/>
            <person name="White J."/>
            <person name="Yandava C."/>
            <person name="Burger G."/>
            <person name="Gray M.W."/>
            <person name="Holland P.W.H."/>
            <person name="King N."/>
            <person name="Lang F.B.F."/>
            <person name="Roger A.J."/>
            <person name="Ruiz-Trillo I."/>
            <person name="Haas B."/>
            <person name="Nusbaum C."/>
            <person name="Birren B."/>
        </authorList>
    </citation>
    <scope>NUCLEOTIDE SEQUENCE [LARGE SCALE GENOMIC DNA]</scope>
    <source>
        <strain evidence="4 5">JP610</strain>
    </source>
</reference>
<dbReference type="Gene3D" id="2.40.150.20">
    <property type="entry name" value="Ribosomal protein L14"/>
    <property type="match status" value="1"/>
</dbReference>
<evidence type="ECO:0008006" key="6">
    <source>
        <dbReference type="Google" id="ProtNLM"/>
    </source>
</evidence>
<dbReference type="InterPro" id="IPR036853">
    <property type="entry name" value="Ribosomal_uL14_sf"/>
</dbReference>
<name>A0A0L0FI88_9EUKA</name>
<keyword evidence="5" id="KW-1185">Reference proteome</keyword>
<keyword evidence="2" id="KW-0689">Ribosomal protein</keyword>
<dbReference type="Pfam" id="PF00238">
    <property type="entry name" value="Ribosomal_L14"/>
    <property type="match status" value="1"/>
</dbReference>
<dbReference type="SUPFAM" id="SSF50193">
    <property type="entry name" value="Ribosomal protein L14"/>
    <property type="match status" value="1"/>
</dbReference>
<accession>A0A0L0FI88</accession>
<protein>
    <recommendedName>
        <fullName evidence="6">Ribosomal protein L14</fullName>
    </recommendedName>
</protein>
<proteinExistence type="inferred from homology"/>
<dbReference type="AlphaFoldDB" id="A0A0L0FI88"/>
<sequence length="85" mass="9286">MAELWSISPIALKSSNLVLLFICIDFQKGQKGIDGRQIVFGDNACILVNQKNEPLGTRIVSQTGVIGELISMRTSSKLQSLIPKL</sequence>
<dbReference type="OrthoDB" id="274765at2759"/>
<dbReference type="GO" id="GO:0005840">
    <property type="term" value="C:ribosome"/>
    <property type="evidence" value="ECO:0007669"/>
    <property type="project" value="UniProtKB-KW"/>
</dbReference>
<evidence type="ECO:0000256" key="2">
    <source>
        <dbReference type="ARBA" id="ARBA00022980"/>
    </source>
</evidence>
<dbReference type="GO" id="GO:1990904">
    <property type="term" value="C:ribonucleoprotein complex"/>
    <property type="evidence" value="ECO:0007669"/>
    <property type="project" value="UniProtKB-KW"/>
</dbReference>
<dbReference type="EMBL" id="KQ243077">
    <property type="protein sequence ID" value="KNC76502.1"/>
    <property type="molecule type" value="Genomic_DNA"/>
</dbReference>
<dbReference type="GeneID" id="25911502"/>
<evidence type="ECO:0000256" key="1">
    <source>
        <dbReference type="ARBA" id="ARBA00010745"/>
    </source>
</evidence>
<evidence type="ECO:0000256" key="3">
    <source>
        <dbReference type="ARBA" id="ARBA00023274"/>
    </source>
</evidence>
<dbReference type="GO" id="GO:0003735">
    <property type="term" value="F:structural constituent of ribosome"/>
    <property type="evidence" value="ECO:0007669"/>
    <property type="project" value="InterPro"/>
</dbReference>
<comment type="similarity">
    <text evidence="1">Belongs to the universal ribosomal protein uL14 family.</text>
</comment>
<evidence type="ECO:0000313" key="5">
    <source>
        <dbReference type="Proteomes" id="UP000054560"/>
    </source>
</evidence>
<dbReference type="InterPro" id="IPR000218">
    <property type="entry name" value="Ribosomal_uL14"/>
</dbReference>
<dbReference type="STRING" id="667725.A0A0L0FI88"/>
<dbReference type="GO" id="GO:0006412">
    <property type="term" value="P:translation"/>
    <property type="evidence" value="ECO:0007669"/>
    <property type="project" value="InterPro"/>
</dbReference>
<evidence type="ECO:0000313" key="4">
    <source>
        <dbReference type="EMBL" id="KNC76502.1"/>
    </source>
</evidence>